<name>A0A1G7YVF0_9BACI</name>
<evidence type="ECO:0000313" key="1">
    <source>
        <dbReference type="EMBL" id="SDH00451.1"/>
    </source>
</evidence>
<organism evidence="1 2">
    <name type="scientific">Alteribacillus persepolensis</name>
    <dbReference type="NCBI Taxonomy" id="568899"/>
    <lineage>
        <taxon>Bacteria</taxon>
        <taxon>Bacillati</taxon>
        <taxon>Bacillota</taxon>
        <taxon>Bacilli</taxon>
        <taxon>Bacillales</taxon>
        <taxon>Bacillaceae</taxon>
        <taxon>Alteribacillus</taxon>
    </lineage>
</organism>
<gene>
    <name evidence="1" type="ORF">SAMN05192534_101289</name>
</gene>
<evidence type="ECO:0000313" key="2">
    <source>
        <dbReference type="Proteomes" id="UP000199163"/>
    </source>
</evidence>
<dbReference type="RefSeq" id="WP_091270510.1">
    <property type="nucleotide sequence ID" value="NZ_FNDK01000001.1"/>
</dbReference>
<keyword evidence="1" id="KW-0946">Virion</keyword>
<protein>
    <submittedName>
        <fullName evidence="1">Spore coat protein E</fullName>
    </submittedName>
</protein>
<dbReference type="STRING" id="568899.SAMN05192534_101289"/>
<dbReference type="EMBL" id="FNDK01000001">
    <property type="protein sequence ID" value="SDH00451.1"/>
    <property type="molecule type" value="Genomic_DNA"/>
</dbReference>
<dbReference type="Proteomes" id="UP000199163">
    <property type="component" value="Unassembled WGS sequence"/>
</dbReference>
<keyword evidence="1" id="KW-0167">Capsid protein</keyword>
<accession>A0A1G7YVF0</accession>
<dbReference type="InterPro" id="IPR018901">
    <property type="entry name" value="Spore_coat_CotE"/>
</dbReference>
<reference evidence="1 2" key="1">
    <citation type="submission" date="2016-10" db="EMBL/GenBank/DDBJ databases">
        <authorList>
            <person name="de Groot N.N."/>
        </authorList>
    </citation>
    <scope>NUCLEOTIDE SEQUENCE [LARGE SCALE GENOMIC DNA]</scope>
    <source>
        <strain evidence="1 2">DSM 21632</strain>
    </source>
</reference>
<sequence length="189" mass="21486">MSSEKDNARYREIVTKAVCGKGKKHCKDTHVVKPPQKPTSILGCWIINHEYEADRKGDSVEIVGSYDINVWYSYDENTKTDVTSENVTYSEVVPLAMKQKELLSDEVDVIARTLKQPNTIEASIGDKGKDVKVEVEKEFSAEIVGETKVCIQIHPDAEDDDYRNISFDEQVSDEELKKIDTDFLDDKKH</sequence>
<keyword evidence="2" id="KW-1185">Reference proteome</keyword>
<dbReference type="AlphaFoldDB" id="A0A1G7YVF0"/>
<proteinExistence type="predicted"/>
<dbReference type="OrthoDB" id="2374983at2"/>
<dbReference type="Pfam" id="PF10628">
    <property type="entry name" value="CotE"/>
    <property type="match status" value="1"/>
</dbReference>